<keyword evidence="3" id="KW-1185">Reference proteome</keyword>
<name>W9QPL6_9ROSA</name>
<dbReference type="Proteomes" id="UP000030645">
    <property type="component" value="Unassembled WGS sequence"/>
</dbReference>
<sequence length="555" mass="64064">MERLRAAAMREEKIPRRWWRRFESESPFAQYSSFFISLTAGTLAPQAFSYFISQDLHIWETFKDAYASAAENCLYNAGEKMIICHLRESLLKKINERQKIVQEIVQELGSNLPKQHTSCVTIIKYTDFLLDTISGKAELIQVTWKRMIAAHTLCAIIPCMRLYYHLLRKIKDILDPSDTIHPYKKLIDHYSSQDFEVLVTQTEDVLEKLSNRFTRDEIEVMERLYFRAVKLHVEFFAKLPTYKQTLVSLSRLQGLRNSKLTIFCEYDRTCTIDGSTSAITLANLSITIGRVRGRSSAVLKGAWDCLANNFNEEFEQCLKKIKSITEPGQQKFDCGRLWSVFPQVAEYEKHVIEEVVEWRLLRGLSGEEIESAASTVILRDGCRRFFQKITEKESPDIGIYMISLCWCGHLIRSVFGGTLLETSRHVCSNELPFEYDWTSGDVVRMVETSFDKVSCFFEVLKRHKTETEHLTVCIGGDVCDLLCLLAADIGIVICPTQYLEILANHFGIKFVPLFTELVKRQKELNKGNYQKWKPYSGNFYTVSCWAEIEAFILGL</sequence>
<dbReference type="SUPFAM" id="SSF48613">
    <property type="entry name" value="Heme oxygenase-like"/>
    <property type="match status" value="1"/>
</dbReference>
<feature type="domain" description="Thiaminase-2/PQQC" evidence="1">
    <location>
        <begin position="34"/>
        <end position="236"/>
    </location>
</feature>
<dbReference type="GO" id="GO:0005829">
    <property type="term" value="C:cytosol"/>
    <property type="evidence" value="ECO:0007669"/>
    <property type="project" value="TreeGrafter"/>
</dbReference>
<reference evidence="3" key="1">
    <citation type="submission" date="2013-01" db="EMBL/GenBank/DDBJ databases">
        <title>Draft Genome Sequence of a Mulberry Tree, Morus notabilis C.K. Schneid.</title>
        <authorList>
            <person name="He N."/>
            <person name="Zhao S."/>
        </authorList>
    </citation>
    <scope>NUCLEOTIDE SEQUENCE</scope>
</reference>
<dbReference type="Pfam" id="PF03070">
    <property type="entry name" value="TENA_THI-4"/>
    <property type="match status" value="1"/>
</dbReference>
<dbReference type="AlphaFoldDB" id="W9QPL6"/>
<dbReference type="SUPFAM" id="SSF56784">
    <property type="entry name" value="HAD-like"/>
    <property type="match status" value="1"/>
</dbReference>
<evidence type="ECO:0000259" key="1">
    <source>
        <dbReference type="Pfam" id="PF03070"/>
    </source>
</evidence>
<proteinExistence type="predicted"/>
<dbReference type="InterPro" id="IPR050967">
    <property type="entry name" value="Thiamine_Salvage_TenA"/>
</dbReference>
<protein>
    <recommendedName>
        <fullName evidence="1">Thiaminase-2/PQQC domain-containing protein</fullName>
    </recommendedName>
</protein>
<accession>W9QPL6</accession>
<evidence type="ECO:0000313" key="3">
    <source>
        <dbReference type="Proteomes" id="UP000030645"/>
    </source>
</evidence>
<dbReference type="PANTHER" id="PTHR43198:SF9">
    <property type="entry name" value="AMINOPYRIMIDINE AMINOHYDROLASE, MITOCHONDRIAL ISOFORM X1-RELATED"/>
    <property type="match status" value="1"/>
</dbReference>
<organism evidence="2 3">
    <name type="scientific">Morus notabilis</name>
    <dbReference type="NCBI Taxonomy" id="981085"/>
    <lineage>
        <taxon>Eukaryota</taxon>
        <taxon>Viridiplantae</taxon>
        <taxon>Streptophyta</taxon>
        <taxon>Embryophyta</taxon>
        <taxon>Tracheophyta</taxon>
        <taxon>Spermatophyta</taxon>
        <taxon>Magnoliopsida</taxon>
        <taxon>eudicotyledons</taxon>
        <taxon>Gunneridae</taxon>
        <taxon>Pentapetalae</taxon>
        <taxon>rosids</taxon>
        <taxon>fabids</taxon>
        <taxon>Rosales</taxon>
        <taxon>Moraceae</taxon>
        <taxon>Moreae</taxon>
        <taxon>Morus</taxon>
    </lineage>
</organism>
<gene>
    <name evidence="2" type="ORF">L484_015876</name>
</gene>
<dbReference type="PANTHER" id="PTHR43198">
    <property type="entry name" value="BIFUNCTIONAL TH2 PROTEIN"/>
    <property type="match status" value="1"/>
</dbReference>
<dbReference type="Gene3D" id="3.40.50.1000">
    <property type="entry name" value="HAD superfamily/HAD-like"/>
    <property type="match status" value="1"/>
</dbReference>
<dbReference type="InterPro" id="IPR036412">
    <property type="entry name" value="HAD-like_sf"/>
</dbReference>
<dbReference type="Gene3D" id="1.20.910.10">
    <property type="entry name" value="Heme oxygenase-like"/>
    <property type="match status" value="1"/>
</dbReference>
<dbReference type="InterPro" id="IPR004305">
    <property type="entry name" value="Thiaminase-2/PQQC"/>
</dbReference>
<dbReference type="CDD" id="cd19368">
    <property type="entry name" value="TenA_C_AtTH2-like"/>
    <property type="match status" value="1"/>
</dbReference>
<dbReference type="InterPro" id="IPR023214">
    <property type="entry name" value="HAD_sf"/>
</dbReference>
<dbReference type="GO" id="GO:0006772">
    <property type="term" value="P:thiamine metabolic process"/>
    <property type="evidence" value="ECO:0007669"/>
    <property type="project" value="UniProtKB-ARBA"/>
</dbReference>
<dbReference type="EMBL" id="KE343920">
    <property type="protein sequence ID" value="EXB46016.1"/>
    <property type="molecule type" value="Genomic_DNA"/>
</dbReference>
<evidence type="ECO:0000313" key="2">
    <source>
        <dbReference type="EMBL" id="EXB46016.1"/>
    </source>
</evidence>
<dbReference type="STRING" id="981085.W9QPL6"/>
<dbReference type="InterPro" id="IPR016084">
    <property type="entry name" value="Haem_Oase-like_multi-hlx"/>
</dbReference>